<evidence type="ECO:0000256" key="3">
    <source>
        <dbReference type="ARBA" id="ARBA00022475"/>
    </source>
</evidence>
<dbReference type="InterPro" id="IPR003593">
    <property type="entry name" value="AAA+_ATPase"/>
</dbReference>
<comment type="caution">
    <text evidence="12">The sequence shown here is derived from an EMBL/GenBank/DDBJ whole genome shotgun (WGS) entry which is preliminary data.</text>
</comment>
<dbReference type="PROSITE" id="PS00211">
    <property type="entry name" value="ABC_TRANSPORTER_1"/>
    <property type="match status" value="1"/>
</dbReference>
<keyword evidence="2" id="KW-0813">Transport</keyword>
<evidence type="ECO:0000256" key="4">
    <source>
        <dbReference type="ARBA" id="ARBA00022692"/>
    </source>
</evidence>
<dbReference type="Gene3D" id="3.40.50.300">
    <property type="entry name" value="P-loop containing nucleotide triphosphate hydrolases"/>
    <property type="match status" value="1"/>
</dbReference>
<keyword evidence="5" id="KW-0547">Nucleotide-binding</keyword>
<dbReference type="PROSITE" id="PS50929">
    <property type="entry name" value="ABC_TM1F"/>
    <property type="match status" value="1"/>
</dbReference>
<dbReference type="Pfam" id="PF00664">
    <property type="entry name" value="ABC_membrane"/>
    <property type="match status" value="1"/>
</dbReference>
<evidence type="ECO:0000256" key="9">
    <source>
        <dbReference type="SAM" id="Phobius"/>
    </source>
</evidence>
<dbReference type="Pfam" id="PF00005">
    <property type="entry name" value="ABC_tran"/>
    <property type="match status" value="1"/>
</dbReference>
<keyword evidence="13" id="KW-1185">Reference proteome</keyword>
<dbReference type="GO" id="GO:0005886">
    <property type="term" value="C:plasma membrane"/>
    <property type="evidence" value="ECO:0007669"/>
    <property type="project" value="UniProtKB-SubCell"/>
</dbReference>
<accession>A0AAE3ELC4</accession>
<proteinExistence type="predicted"/>
<dbReference type="SUPFAM" id="SSF90123">
    <property type="entry name" value="ABC transporter transmembrane region"/>
    <property type="match status" value="1"/>
</dbReference>
<dbReference type="SMART" id="SM00382">
    <property type="entry name" value="AAA"/>
    <property type="match status" value="1"/>
</dbReference>
<keyword evidence="6 12" id="KW-0067">ATP-binding</keyword>
<evidence type="ECO:0000256" key="2">
    <source>
        <dbReference type="ARBA" id="ARBA00022448"/>
    </source>
</evidence>
<dbReference type="PROSITE" id="PS50893">
    <property type="entry name" value="ABC_TRANSPORTER_2"/>
    <property type="match status" value="1"/>
</dbReference>
<feature type="domain" description="ABC transporter" evidence="10">
    <location>
        <begin position="332"/>
        <end position="567"/>
    </location>
</feature>
<dbReference type="GO" id="GO:0015421">
    <property type="term" value="F:ABC-type oligopeptide transporter activity"/>
    <property type="evidence" value="ECO:0007669"/>
    <property type="project" value="TreeGrafter"/>
</dbReference>
<evidence type="ECO:0000259" key="10">
    <source>
        <dbReference type="PROSITE" id="PS50893"/>
    </source>
</evidence>
<dbReference type="InterPro" id="IPR036640">
    <property type="entry name" value="ABC1_TM_sf"/>
</dbReference>
<feature type="transmembrane region" description="Helical" evidence="9">
    <location>
        <begin position="238"/>
        <end position="258"/>
    </location>
</feature>
<feature type="transmembrane region" description="Helical" evidence="9">
    <location>
        <begin position="130"/>
        <end position="149"/>
    </location>
</feature>
<name>A0AAE3ELC4_9SPIR</name>
<dbReference type="GO" id="GO:0016887">
    <property type="term" value="F:ATP hydrolysis activity"/>
    <property type="evidence" value="ECO:0007669"/>
    <property type="project" value="InterPro"/>
</dbReference>
<dbReference type="InterPro" id="IPR003439">
    <property type="entry name" value="ABC_transporter-like_ATP-bd"/>
</dbReference>
<feature type="transmembrane region" description="Helical" evidence="9">
    <location>
        <begin position="155"/>
        <end position="177"/>
    </location>
</feature>
<feature type="transmembrane region" description="Helical" evidence="9">
    <location>
        <begin position="52"/>
        <end position="77"/>
    </location>
</feature>
<evidence type="ECO:0000256" key="7">
    <source>
        <dbReference type="ARBA" id="ARBA00022989"/>
    </source>
</evidence>
<gene>
    <name evidence="12" type="ORF">K7J14_14060</name>
</gene>
<dbReference type="SUPFAM" id="SSF52540">
    <property type="entry name" value="P-loop containing nucleoside triphosphate hydrolases"/>
    <property type="match status" value="1"/>
</dbReference>
<protein>
    <submittedName>
        <fullName evidence="12">ABC transporter ATP-binding protein/permease</fullName>
    </submittedName>
</protein>
<dbReference type="GO" id="GO:0005524">
    <property type="term" value="F:ATP binding"/>
    <property type="evidence" value="ECO:0007669"/>
    <property type="project" value="UniProtKB-KW"/>
</dbReference>
<organism evidence="12 13">
    <name type="scientific">Teretinema zuelzerae</name>
    <dbReference type="NCBI Taxonomy" id="156"/>
    <lineage>
        <taxon>Bacteria</taxon>
        <taxon>Pseudomonadati</taxon>
        <taxon>Spirochaetota</taxon>
        <taxon>Spirochaetia</taxon>
        <taxon>Spirochaetales</taxon>
        <taxon>Treponemataceae</taxon>
        <taxon>Teretinema</taxon>
    </lineage>
</organism>
<evidence type="ECO:0000256" key="5">
    <source>
        <dbReference type="ARBA" id="ARBA00022741"/>
    </source>
</evidence>
<keyword evidence="4 9" id="KW-0812">Transmembrane</keyword>
<dbReference type="EMBL" id="JAINWA010000003">
    <property type="protein sequence ID" value="MCD1655818.1"/>
    <property type="molecule type" value="Genomic_DNA"/>
</dbReference>
<dbReference type="PANTHER" id="PTHR43394">
    <property type="entry name" value="ATP-DEPENDENT PERMEASE MDL1, MITOCHONDRIAL"/>
    <property type="match status" value="1"/>
</dbReference>
<sequence>MVRLFRFLKPYLGYVSITVALLLIQAVSELSLPSIMADIVDRGVRGGIDGVIFLSGAKMAAMTVIGVIASVGVGFAASRTSAGFTRDLRQSLFERVQSFSLAEFDSLSNASLLTRTTNDVTHLQHIVSMFLRMLLFAPVMGFGSLVMAIRTSYSMSWILALAVFLVSLMVVVMVVVAMPRFKLIQGLVDRLNLIGREHLDGIMVIRAYGAESFEMNRFDEANSELTAVNLFVNRMMSALHPSLTLVMNGCSLLIVWIGSKHVAASSLEVGQMMAYLQYAMHVIMSFLMISMMFIMIPRAAVSAKRISEVLAVDPSITDPEKPEALEASAGSVEFRGVSFRYEGAEEDALCDVSFSMSPGETVALVGPTGAGKSTLANLIPRFYDASGGSVLVGGKDVRALSLAELRSRIGFCHQKAALFSGSIADNIRYGNQNADEAGIEAAASTAQALDFISELEGGFESRVAEGGSNLSGGQRQRIAIARALARNPDLYVFDDSFSALDGRTDARLRAALKKRTKSASVLVVSQKIETVKHADRIVVLDDGRIAGSGTHEELLLLCPLYKQLAESQNAAEVRS</sequence>
<keyword evidence="8 9" id="KW-0472">Membrane</keyword>
<evidence type="ECO:0000256" key="8">
    <source>
        <dbReference type="ARBA" id="ARBA00023136"/>
    </source>
</evidence>
<dbReference type="FunFam" id="3.40.50.300:FF:000221">
    <property type="entry name" value="Multidrug ABC transporter ATP-binding protein"/>
    <property type="match status" value="1"/>
</dbReference>
<feature type="transmembrane region" description="Helical" evidence="9">
    <location>
        <begin position="12"/>
        <end position="32"/>
    </location>
</feature>
<dbReference type="Proteomes" id="UP001198163">
    <property type="component" value="Unassembled WGS sequence"/>
</dbReference>
<evidence type="ECO:0000313" key="13">
    <source>
        <dbReference type="Proteomes" id="UP001198163"/>
    </source>
</evidence>
<dbReference type="RefSeq" id="WP_230757681.1">
    <property type="nucleotide sequence ID" value="NZ_JAINWA010000003.1"/>
</dbReference>
<comment type="subcellular location">
    <subcellularLocation>
        <location evidence="1">Cell membrane</location>
        <topology evidence="1">Multi-pass membrane protein</topology>
    </subcellularLocation>
</comment>
<evidence type="ECO:0000256" key="1">
    <source>
        <dbReference type="ARBA" id="ARBA00004651"/>
    </source>
</evidence>
<evidence type="ECO:0000313" key="12">
    <source>
        <dbReference type="EMBL" id="MCD1655818.1"/>
    </source>
</evidence>
<dbReference type="CDD" id="cd18548">
    <property type="entry name" value="ABC_6TM_Tm287_like"/>
    <property type="match status" value="1"/>
</dbReference>
<keyword evidence="7 9" id="KW-1133">Transmembrane helix</keyword>
<evidence type="ECO:0000259" key="11">
    <source>
        <dbReference type="PROSITE" id="PS50929"/>
    </source>
</evidence>
<dbReference type="InterPro" id="IPR017871">
    <property type="entry name" value="ABC_transporter-like_CS"/>
</dbReference>
<dbReference type="AlphaFoldDB" id="A0AAE3ELC4"/>
<dbReference type="PANTHER" id="PTHR43394:SF1">
    <property type="entry name" value="ATP-BINDING CASSETTE SUB-FAMILY B MEMBER 10, MITOCHONDRIAL"/>
    <property type="match status" value="1"/>
</dbReference>
<dbReference type="InterPro" id="IPR039421">
    <property type="entry name" value="Type_1_exporter"/>
</dbReference>
<evidence type="ECO:0000256" key="6">
    <source>
        <dbReference type="ARBA" id="ARBA00022840"/>
    </source>
</evidence>
<reference evidence="12" key="1">
    <citation type="submission" date="2021-08" db="EMBL/GenBank/DDBJ databases">
        <title>Comparative analyses of Brucepasteria parasyntrophica and Teretinema zuelzerae.</title>
        <authorList>
            <person name="Song Y."/>
            <person name="Brune A."/>
        </authorList>
    </citation>
    <scope>NUCLEOTIDE SEQUENCE</scope>
    <source>
        <strain evidence="12">DSM 1903</strain>
    </source>
</reference>
<feature type="transmembrane region" description="Helical" evidence="9">
    <location>
        <begin position="278"/>
        <end position="296"/>
    </location>
</feature>
<dbReference type="Gene3D" id="1.20.1560.10">
    <property type="entry name" value="ABC transporter type 1, transmembrane domain"/>
    <property type="match status" value="1"/>
</dbReference>
<dbReference type="InterPro" id="IPR027417">
    <property type="entry name" value="P-loop_NTPase"/>
</dbReference>
<keyword evidence="3" id="KW-1003">Cell membrane</keyword>
<dbReference type="InterPro" id="IPR011527">
    <property type="entry name" value="ABC1_TM_dom"/>
</dbReference>
<feature type="domain" description="ABC transmembrane type-1" evidence="11">
    <location>
        <begin position="17"/>
        <end position="298"/>
    </location>
</feature>